<name>A0A0F5K0X6_9BURK</name>
<evidence type="ECO:0008006" key="3">
    <source>
        <dbReference type="Google" id="ProtNLM"/>
    </source>
</evidence>
<accession>A0A0F5K0X6</accession>
<dbReference type="AlphaFoldDB" id="A0A0F5K0X6"/>
<keyword evidence="2" id="KW-1185">Reference proteome</keyword>
<dbReference type="STRING" id="28092.WM40_09875"/>
<dbReference type="InterPro" id="IPR021439">
    <property type="entry name" value="DUF3088"/>
</dbReference>
<protein>
    <recommendedName>
        <fullName evidence="3">DUF3088 domain-containing protein</fullName>
    </recommendedName>
</protein>
<proteinExistence type="predicted"/>
<dbReference type="RefSeq" id="WP_024903948.1">
    <property type="nucleotide sequence ID" value="NZ_CADFGU010000011.1"/>
</dbReference>
<reference evidence="1 2" key="1">
    <citation type="submission" date="2015-03" db="EMBL/GenBank/DDBJ databases">
        <title>Draft Genome Sequence of Burkholderia andropogonis type strain ICMP2807, isolated from Sorghum bicolor.</title>
        <authorList>
            <person name="Lopes-Santos L."/>
            <person name="Castro D.B."/>
            <person name="Ottoboni L.M."/>
            <person name="Park D."/>
            <person name="Weirc B.S."/>
            <person name="Destefano S.A."/>
        </authorList>
    </citation>
    <scope>NUCLEOTIDE SEQUENCE [LARGE SCALE GENOMIC DNA]</scope>
    <source>
        <strain evidence="1 2">ICMP2807</strain>
    </source>
</reference>
<organism evidence="1 2">
    <name type="scientific">Robbsia andropogonis</name>
    <dbReference type="NCBI Taxonomy" id="28092"/>
    <lineage>
        <taxon>Bacteria</taxon>
        <taxon>Pseudomonadati</taxon>
        <taxon>Pseudomonadota</taxon>
        <taxon>Betaproteobacteria</taxon>
        <taxon>Burkholderiales</taxon>
        <taxon>Burkholderiaceae</taxon>
        <taxon>Robbsia</taxon>
    </lineage>
</organism>
<evidence type="ECO:0000313" key="2">
    <source>
        <dbReference type="Proteomes" id="UP000033618"/>
    </source>
</evidence>
<sequence length="115" mass="12758">MTKRDTLFLLEAGFSDPQYPGERFLCPDGAAIEGLLASDRARAARLDIIRVPFPKPRETVVAALDAEHQGVPLLILGDEQATPDDAKSLRGRRYVDDPNRILSLLAERHGFPKLH</sequence>
<dbReference type="PATRIC" id="fig|28092.6.peg.2327"/>
<dbReference type="OrthoDB" id="8719074at2"/>
<gene>
    <name evidence="1" type="ORF">WM40_09875</name>
</gene>
<dbReference type="Pfam" id="PF11287">
    <property type="entry name" value="DUF3088"/>
    <property type="match status" value="1"/>
</dbReference>
<evidence type="ECO:0000313" key="1">
    <source>
        <dbReference type="EMBL" id="KKB63753.1"/>
    </source>
</evidence>
<dbReference type="Proteomes" id="UP000033618">
    <property type="component" value="Unassembled WGS sequence"/>
</dbReference>
<dbReference type="EMBL" id="LAQU01000008">
    <property type="protein sequence ID" value="KKB63753.1"/>
    <property type="molecule type" value="Genomic_DNA"/>
</dbReference>
<comment type="caution">
    <text evidence="1">The sequence shown here is derived from an EMBL/GenBank/DDBJ whole genome shotgun (WGS) entry which is preliminary data.</text>
</comment>